<reference evidence="1 2" key="1">
    <citation type="submission" date="2015-03" db="EMBL/GenBank/DDBJ databases">
        <authorList>
            <consortium name="Pathogen Informatics"/>
        </authorList>
    </citation>
    <scope>NUCLEOTIDE SEQUENCE [LARGE SCALE GENOMIC DNA]</scope>
    <source>
        <strain evidence="1 2">A1104</strain>
    </source>
</reference>
<sequence>MMTMLFRRPNASASRPATGTITPKPITAIISIHSISLRGKPSPTGAAAVL</sequence>
<evidence type="ECO:0000313" key="1">
    <source>
        <dbReference type="EMBL" id="CNU72249.1"/>
    </source>
</evidence>
<proteinExistence type="predicted"/>
<evidence type="ECO:0000313" key="2">
    <source>
        <dbReference type="Proteomes" id="UP000041314"/>
    </source>
</evidence>
<dbReference type="AlphaFoldDB" id="A0A655DK13"/>
<dbReference type="Proteomes" id="UP000041314">
    <property type="component" value="Unassembled WGS sequence"/>
</dbReference>
<organism evidence="1 2">
    <name type="scientific">Salmonella enterica subsp. enterica serovar Bovismorbificans</name>
    <dbReference type="NCBI Taxonomy" id="58097"/>
    <lineage>
        <taxon>Bacteria</taxon>
        <taxon>Pseudomonadati</taxon>
        <taxon>Pseudomonadota</taxon>
        <taxon>Gammaproteobacteria</taxon>
        <taxon>Enterobacterales</taxon>
        <taxon>Enterobacteriaceae</taxon>
        <taxon>Salmonella</taxon>
    </lineage>
</organism>
<protein>
    <submittedName>
        <fullName evidence="1">Uncharacterized protein</fullName>
    </submittedName>
</protein>
<name>A0A655DK13_SALET</name>
<gene>
    <name evidence="1" type="ORF">ERS008198_03413</name>
</gene>
<dbReference type="EMBL" id="CQPA01000032">
    <property type="protein sequence ID" value="CNU72249.1"/>
    <property type="molecule type" value="Genomic_DNA"/>
</dbReference>
<accession>A0A655DK13</accession>